<dbReference type="Pfam" id="PF25056">
    <property type="entry name" value="DUF7793"/>
    <property type="match status" value="1"/>
</dbReference>
<proteinExistence type="predicted"/>
<feature type="domain" description="DUF7793" evidence="1">
    <location>
        <begin position="22"/>
        <end position="127"/>
    </location>
</feature>
<gene>
    <name evidence="2" type="ORF">MYP_2279</name>
</gene>
<dbReference type="Proteomes" id="UP000030185">
    <property type="component" value="Unassembled WGS sequence"/>
</dbReference>
<organism evidence="2 3">
    <name type="scientific">Sporocytophaga myxococcoides</name>
    <dbReference type="NCBI Taxonomy" id="153721"/>
    <lineage>
        <taxon>Bacteria</taxon>
        <taxon>Pseudomonadati</taxon>
        <taxon>Bacteroidota</taxon>
        <taxon>Cytophagia</taxon>
        <taxon>Cytophagales</taxon>
        <taxon>Cytophagaceae</taxon>
        <taxon>Sporocytophaga</taxon>
    </lineage>
</organism>
<keyword evidence="3" id="KW-1185">Reference proteome</keyword>
<dbReference type="EMBL" id="BBLT01000004">
    <property type="protein sequence ID" value="GAL85051.1"/>
    <property type="molecule type" value="Genomic_DNA"/>
</dbReference>
<evidence type="ECO:0000313" key="2">
    <source>
        <dbReference type="EMBL" id="GAL85051.1"/>
    </source>
</evidence>
<dbReference type="InterPro" id="IPR056695">
    <property type="entry name" value="DUF7793"/>
</dbReference>
<reference evidence="2 3" key="1">
    <citation type="submission" date="2014-09" db="EMBL/GenBank/DDBJ databases">
        <title>Sporocytophaga myxococcoides PG-01 genome sequencing.</title>
        <authorList>
            <person name="Liu L."/>
            <person name="Gao P.J."/>
            <person name="Chen G.J."/>
            <person name="Wang L.S."/>
        </authorList>
    </citation>
    <scope>NUCLEOTIDE SEQUENCE [LARGE SCALE GENOMIC DNA]</scope>
    <source>
        <strain evidence="2 3">PG-01</strain>
    </source>
</reference>
<dbReference type="Gene3D" id="3.40.970.30">
    <property type="entry name" value="yp_829618.1 like domains"/>
    <property type="match status" value="1"/>
</dbReference>
<comment type="caution">
    <text evidence="2">The sequence shown here is derived from an EMBL/GenBank/DDBJ whole genome shotgun (WGS) entry which is preliminary data.</text>
</comment>
<name>A0A098LDK7_9BACT</name>
<protein>
    <recommendedName>
        <fullName evidence="1">DUF7793 domain-containing protein</fullName>
    </recommendedName>
</protein>
<evidence type="ECO:0000313" key="3">
    <source>
        <dbReference type="Proteomes" id="UP000030185"/>
    </source>
</evidence>
<evidence type="ECO:0000259" key="1">
    <source>
        <dbReference type="Pfam" id="PF25056"/>
    </source>
</evidence>
<dbReference type="AlphaFoldDB" id="A0A098LDK7"/>
<sequence length="130" mass="14842">MISMNNTPIFENNIISLSYLGKILLVDYKKRSIIDLKAVQNSIKEREKLAKKAPLLVIADISKIEYITRDARAFLAGPSNKTLATAIVFHSKIQEVIGKIYIKFHKPKTPVKLFTRISDAHEWLQTFIKS</sequence>
<accession>A0A098LDK7</accession>